<feature type="transmembrane region" description="Helical" evidence="1">
    <location>
        <begin position="6"/>
        <end position="22"/>
    </location>
</feature>
<keyword evidence="1" id="KW-1133">Transmembrane helix</keyword>
<dbReference type="AlphaFoldDB" id="A0A9D9EKX9"/>
<reference evidence="2" key="1">
    <citation type="submission" date="2020-10" db="EMBL/GenBank/DDBJ databases">
        <authorList>
            <person name="Gilroy R."/>
        </authorList>
    </citation>
    <scope>NUCLEOTIDE SEQUENCE</scope>
    <source>
        <strain evidence="2">D3-1215</strain>
    </source>
</reference>
<accession>A0A9D9EKX9</accession>
<dbReference type="Proteomes" id="UP000823637">
    <property type="component" value="Unassembled WGS sequence"/>
</dbReference>
<name>A0A9D9EKX9_9BACT</name>
<organism evidence="2 3">
    <name type="scientific">Candidatus Enterocola intestinipullorum</name>
    <dbReference type="NCBI Taxonomy" id="2840783"/>
    <lineage>
        <taxon>Bacteria</taxon>
        <taxon>Pseudomonadati</taxon>
        <taxon>Bacteroidota</taxon>
        <taxon>Bacteroidia</taxon>
        <taxon>Bacteroidales</taxon>
        <taxon>Candidatus Enterocola</taxon>
    </lineage>
</organism>
<comment type="caution">
    <text evidence="2">The sequence shown here is derived from an EMBL/GenBank/DDBJ whole genome shotgun (WGS) entry which is preliminary data.</text>
</comment>
<dbReference type="EMBL" id="JADIMR010000073">
    <property type="protein sequence ID" value="MBO8447054.1"/>
    <property type="molecule type" value="Genomic_DNA"/>
</dbReference>
<evidence type="ECO:0000313" key="2">
    <source>
        <dbReference type="EMBL" id="MBO8447054.1"/>
    </source>
</evidence>
<evidence type="ECO:0000256" key="1">
    <source>
        <dbReference type="SAM" id="Phobius"/>
    </source>
</evidence>
<reference evidence="2" key="2">
    <citation type="journal article" date="2021" name="PeerJ">
        <title>Extensive microbial diversity within the chicken gut microbiome revealed by metagenomics and culture.</title>
        <authorList>
            <person name="Gilroy R."/>
            <person name="Ravi A."/>
            <person name="Getino M."/>
            <person name="Pursley I."/>
            <person name="Horton D.L."/>
            <person name="Alikhan N.F."/>
            <person name="Baker D."/>
            <person name="Gharbi K."/>
            <person name="Hall N."/>
            <person name="Watson M."/>
            <person name="Adriaenssens E.M."/>
            <person name="Foster-Nyarko E."/>
            <person name="Jarju S."/>
            <person name="Secka A."/>
            <person name="Antonio M."/>
            <person name="Oren A."/>
            <person name="Chaudhuri R.R."/>
            <person name="La Ragione R."/>
            <person name="Hildebrand F."/>
            <person name="Pallen M.J."/>
        </authorList>
    </citation>
    <scope>NUCLEOTIDE SEQUENCE</scope>
    <source>
        <strain evidence="2">D3-1215</strain>
    </source>
</reference>
<dbReference type="Pfam" id="PF12669">
    <property type="entry name" value="FeoB_associated"/>
    <property type="match status" value="1"/>
</dbReference>
<keyword evidence="1" id="KW-0472">Membrane</keyword>
<evidence type="ECO:0000313" key="3">
    <source>
        <dbReference type="Proteomes" id="UP000823637"/>
    </source>
</evidence>
<keyword evidence="1" id="KW-0812">Transmembrane</keyword>
<gene>
    <name evidence="2" type="ORF">IAC32_04850</name>
</gene>
<sequence>MQWIAISVIVAFAVFYIARHIWRVFSRKDKCGGNCPGCPVQNCKQREE</sequence>
<proteinExistence type="predicted"/>
<protein>
    <submittedName>
        <fullName evidence="2">FeoB-associated Cys-rich membrane protein</fullName>
    </submittedName>
</protein>